<evidence type="ECO:0000256" key="3">
    <source>
        <dbReference type="ARBA" id="ARBA00022475"/>
    </source>
</evidence>
<comment type="caution">
    <text evidence="11">The sequence shown here is derived from an EMBL/GenBank/DDBJ whole genome shotgun (WGS) entry which is preliminary data.</text>
</comment>
<evidence type="ECO:0000313" key="11">
    <source>
        <dbReference type="EMBL" id="GAA0246048.1"/>
    </source>
</evidence>
<feature type="transmembrane region" description="Helical" evidence="9">
    <location>
        <begin position="16"/>
        <end position="38"/>
    </location>
</feature>
<evidence type="ECO:0000256" key="2">
    <source>
        <dbReference type="ARBA" id="ARBA00022448"/>
    </source>
</evidence>
<gene>
    <name evidence="11" type="ORF">GCM10009126_09560</name>
</gene>
<keyword evidence="2 9" id="KW-0813">Transport</keyword>
<feature type="transmembrane region" description="Helical" evidence="9">
    <location>
        <begin position="97"/>
        <end position="119"/>
    </location>
</feature>
<proteinExistence type="inferred from homology"/>
<dbReference type="PANTHER" id="PTHR35011:SF11">
    <property type="entry name" value="TRAP TRANSPORTER SMALL PERMEASE PROTEIN"/>
    <property type="match status" value="1"/>
</dbReference>
<evidence type="ECO:0000256" key="5">
    <source>
        <dbReference type="ARBA" id="ARBA00022692"/>
    </source>
</evidence>
<sequence>MSDTDDRTITTGPQRWLDVLASVALHLAALAMLGLVAVQGWQVFARYVINDSPGWTEPLTILLLSTAMSLGAAAAVHGNRHFGFFLLAGVLGPRLKCALGVVVEVVVATIGAVLAWWGWMLWMDGVHIKTAGADFPQSINYLPLCIGGALMLVFAINRLLLALRPTTIEGEH</sequence>
<keyword evidence="6 9" id="KW-1133">Transmembrane helix</keyword>
<evidence type="ECO:0000256" key="9">
    <source>
        <dbReference type="RuleBase" id="RU369079"/>
    </source>
</evidence>
<feature type="domain" description="Tripartite ATP-independent periplasmic transporters DctQ component" evidence="10">
    <location>
        <begin position="36"/>
        <end position="164"/>
    </location>
</feature>
<keyword evidence="3" id="KW-1003">Cell membrane</keyword>
<evidence type="ECO:0000256" key="6">
    <source>
        <dbReference type="ARBA" id="ARBA00022989"/>
    </source>
</evidence>
<comment type="function">
    <text evidence="9">Part of the tripartite ATP-independent periplasmic (TRAP) transport system.</text>
</comment>
<protein>
    <recommendedName>
        <fullName evidence="9">TRAP transporter small permease protein</fullName>
    </recommendedName>
</protein>
<keyword evidence="5 9" id="KW-0812">Transmembrane</keyword>
<name>A0ABN0UCH4_9GAMM</name>
<dbReference type="RefSeq" id="WP_343880762.1">
    <property type="nucleotide sequence ID" value="NZ_BAAAFO010000002.1"/>
</dbReference>
<comment type="subcellular location">
    <subcellularLocation>
        <location evidence="1 9">Cell inner membrane</location>
        <topology evidence="1 9">Multi-pass membrane protein</topology>
    </subcellularLocation>
</comment>
<reference evidence="11 12" key="1">
    <citation type="journal article" date="2019" name="Int. J. Syst. Evol. Microbiol.">
        <title>The Global Catalogue of Microorganisms (GCM) 10K type strain sequencing project: providing services to taxonomists for standard genome sequencing and annotation.</title>
        <authorList>
            <consortium name="The Broad Institute Genomics Platform"/>
            <consortium name="The Broad Institute Genome Sequencing Center for Infectious Disease"/>
            <person name="Wu L."/>
            <person name="Ma J."/>
        </authorList>
    </citation>
    <scope>NUCLEOTIDE SEQUENCE [LARGE SCALE GENOMIC DNA]</scope>
    <source>
        <strain evidence="11 12">JCM 16242</strain>
    </source>
</reference>
<evidence type="ECO:0000256" key="4">
    <source>
        <dbReference type="ARBA" id="ARBA00022519"/>
    </source>
</evidence>
<dbReference type="Pfam" id="PF04290">
    <property type="entry name" value="DctQ"/>
    <property type="match status" value="1"/>
</dbReference>
<keyword evidence="12" id="KW-1185">Reference proteome</keyword>
<evidence type="ECO:0000313" key="12">
    <source>
        <dbReference type="Proteomes" id="UP001500657"/>
    </source>
</evidence>
<accession>A0ABN0UCH4</accession>
<feature type="transmembrane region" description="Helical" evidence="9">
    <location>
        <begin position="58"/>
        <end position="76"/>
    </location>
</feature>
<organism evidence="11 12">
    <name type="scientific">Rhodanobacter caeni</name>
    <dbReference type="NCBI Taxonomy" id="657654"/>
    <lineage>
        <taxon>Bacteria</taxon>
        <taxon>Pseudomonadati</taxon>
        <taxon>Pseudomonadota</taxon>
        <taxon>Gammaproteobacteria</taxon>
        <taxon>Lysobacterales</taxon>
        <taxon>Rhodanobacteraceae</taxon>
        <taxon>Rhodanobacter</taxon>
    </lineage>
</organism>
<comment type="similarity">
    <text evidence="8 9">Belongs to the TRAP transporter small permease family.</text>
</comment>
<keyword evidence="4 9" id="KW-0997">Cell inner membrane</keyword>
<comment type="subunit">
    <text evidence="9">The complex comprises the extracytoplasmic solute receptor protein and the two transmembrane proteins.</text>
</comment>
<keyword evidence="7 9" id="KW-0472">Membrane</keyword>
<evidence type="ECO:0000259" key="10">
    <source>
        <dbReference type="Pfam" id="PF04290"/>
    </source>
</evidence>
<evidence type="ECO:0000256" key="7">
    <source>
        <dbReference type="ARBA" id="ARBA00023136"/>
    </source>
</evidence>
<dbReference type="InterPro" id="IPR007387">
    <property type="entry name" value="TRAP_DctQ"/>
</dbReference>
<feature type="transmembrane region" description="Helical" evidence="9">
    <location>
        <begin position="139"/>
        <end position="161"/>
    </location>
</feature>
<dbReference type="Proteomes" id="UP001500657">
    <property type="component" value="Unassembled WGS sequence"/>
</dbReference>
<evidence type="ECO:0000256" key="1">
    <source>
        <dbReference type="ARBA" id="ARBA00004429"/>
    </source>
</evidence>
<dbReference type="EMBL" id="BAAAFO010000002">
    <property type="protein sequence ID" value="GAA0246048.1"/>
    <property type="molecule type" value="Genomic_DNA"/>
</dbReference>
<dbReference type="InterPro" id="IPR055348">
    <property type="entry name" value="DctQ"/>
</dbReference>
<dbReference type="PANTHER" id="PTHR35011">
    <property type="entry name" value="2,3-DIKETO-L-GULONATE TRAP TRANSPORTER SMALL PERMEASE PROTEIN YIAM"/>
    <property type="match status" value="1"/>
</dbReference>
<evidence type="ECO:0000256" key="8">
    <source>
        <dbReference type="ARBA" id="ARBA00038436"/>
    </source>
</evidence>